<dbReference type="AlphaFoldDB" id="C0GK47"/>
<dbReference type="Pfam" id="PF14276">
    <property type="entry name" value="DUF4363"/>
    <property type="match status" value="1"/>
</dbReference>
<dbReference type="RefSeq" id="WP_008518656.1">
    <property type="nucleotide sequence ID" value="NZ_ACJM01000020.1"/>
</dbReference>
<comment type="caution">
    <text evidence="1">The sequence shown here is derived from an EMBL/GenBank/DDBJ whole genome shotgun (WGS) entry which is preliminary data.</text>
</comment>
<dbReference type="eggNOG" id="ENOG5032YCW">
    <property type="taxonomic scope" value="Bacteria"/>
</dbReference>
<dbReference type="STRING" id="555088.DealDRAFT_2856"/>
<dbReference type="EMBL" id="ACJM01000020">
    <property type="protein sequence ID" value="EEG76317.1"/>
    <property type="molecule type" value="Genomic_DNA"/>
</dbReference>
<sequence length="122" mass="13656">MIKRIMAYSLPVILIMSFVYVLTSGEAQKKPKAENDNVSALFLQLEKQVAAEEWEKAGETLNNLEAAVGKVVPRVQYSVGRDDIINLERNLARVRGYVGAQEKAGALSELAEARYFWRILGK</sequence>
<evidence type="ECO:0000313" key="1">
    <source>
        <dbReference type="EMBL" id="EEG76317.1"/>
    </source>
</evidence>
<evidence type="ECO:0000313" key="2">
    <source>
        <dbReference type="Proteomes" id="UP000006443"/>
    </source>
</evidence>
<dbReference type="InterPro" id="IPR025373">
    <property type="entry name" value="DUF4363"/>
</dbReference>
<dbReference type="OrthoDB" id="1739442at2"/>
<proteinExistence type="predicted"/>
<name>C0GK47_DETAL</name>
<gene>
    <name evidence="1" type="ORF">DealDRAFT_2856</name>
</gene>
<keyword evidence="2" id="KW-1185">Reference proteome</keyword>
<reference evidence="1 2" key="1">
    <citation type="submission" date="2009-02" db="EMBL/GenBank/DDBJ databases">
        <title>Sequencing of the draft genome and assembly of Dethiobacter alkaliphilus AHT 1.</title>
        <authorList>
            <consortium name="US DOE Joint Genome Institute (JGI-PGF)"/>
            <person name="Lucas S."/>
            <person name="Copeland A."/>
            <person name="Lapidus A."/>
            <person name="Glavina del Rio T."/>
            <person name="Dalin E."/>
            <person name="Tice H."/>
            <person name="Bruce D."/>
            <person name="Goodwin L."/>
            <person name="Pitluck S."/>
            <person name="Larimer F."/>
            <person name="Land M.L."/>
            <person name="Hauser L."/>
            <person name="Muyzer G."/>
        </authorList>
    </citation>
    <scope>NUCLEOTIDE SEQUENCE [LARGE SCALE GENOMIC DNA]</scope>
    <source>
        <strain evidence="1 2">AHT 1</strain>
    </source>
</reference>
<accession>C0GK47</accession>
<organism evidence="1 2">
    <name type="scientific">Dethiobacter alkaliphilus AHT 1</name>
    <dbReference type="NCBI Taxonomy" id="555088"/>
    <lineage>
        <taxon>Bacteria</taxon>
        <taxon>Bacillati</taxon>
        <taxon>Bacillota</taxon>
        <taxon>Dethiobacteria</taxon>
        <taxon>Dethiobacterales</taxon>
        <taxon>Dethiobacteraceae</taxon>
        <taxon>Dethiobacter</taxon>
    </lineage>
</organism>
<dbReference type="Proteomes" id="UP000006443">
    <property type="component" value="Unassembled WGS sequence"/>
</dbReference>
<protein>
    <submittedName>
        <fullName evidence="1">Uncharacterized protein</fullName>
    </submittedName>
</protein>